<evidence type="ECO:0000313" key="2">
    <source>
        <dbReference type="Proteomes" id="UP001057402"/>
    </source>
</evidence>
<proteinExistence type="predicted"/>
<accession>A0ACB9L4C6</accession>
<dbReference type="EMBL" id="CM042891">
    <property type="protein sequence ID" value="KAI4304041.1"/>
    <property type="molecule type" value="Genomic_DNA"/>
</dbReference>
<dbReference type="Proteomes" id="UP001057402">
    <property type="component" value="Chromosome 12"/>
</dbReference>
<evidence type="ECO:0000313" key="1">
    <source>
        <dbReference type="EMBL" id="KAI4304041.1"/>
    </source>
</evidence>
<keyword evidence="2" id="KW-1185">Reference proteome</keyword>
<gene>
    <name evidence="1" type="ORF">MLD38_039605</name>
</gene>
<protein>
    <submittedName>
        <fullName evidence="1">Uncharacterized protein</fullName>
    </submittedName>
</protein>
<organism evidence="1 2">
    <name type="scientific">Melastoma candidum</name>
    <dbReference type="NCBI Taxonomy" id="119954"/>
    <lineage>
        <taxon>Eukaryota</taxon>
        <taxon>Viridiplantae</taxon>
        <taxon>Streptophyta</taxon>
        <taxon>Embryophyta</taxon>
        <taxon>Tracheophyta</taxon>
        <taxon>Spermatophyta</taxon>
        <taxon>Magnoliopsida</taxon>
        <taxon>eudicotyledons</taxon>
        <taxon>Gunneridae</taxon>
        <taxon>Pentapetalae</taxon>
        <taxon>rosids</taxon>
        <taxon>malvids</taxon>
        <taxon>Myrtales</taxon>
        <taxon>Melastomataceae</taxon>
        <taxon>Melastomatoideae</taxon>
        <taxon>Melastomateae</taxon>
        <taxon>Melastoma</taxon>
    </lineage>
</organism>
<sequence length="197" mass="22012">MGLQLSDSDRTVSSPTAVLFRFIDLLERPRKVPSHVKATLAISPSTWTPCSVDRKAIEIENPRKEIRGLLIKKMAQAASAVGCGVEPSLKEKGNDFFKTGNYLKAAALYTQAIKQDHNNAALYSNSAAAFLHLVKLSKALADTETTINLNPHWDKGYFRKGCVLEAMERYEESLSAFEVALQHNPQKVLKWRRRLKG</sequence>
<comment type="caution">
    <text evidence="1">The sequence shown here is derived from an EMBL/GenBank/DDBJ whole genome shotgun (WGS) entry which is preliminary data.</text>
</comment>
<reference evidence="2" key="1">
    <citation type="journal article" date="2023" name="Front. Plant Sci.">
        <title>Chromosomal-level genome assembly of Melastoma candidum provides insights into trichome evolution.</title>
        <authorList>
            <person name="Zhong Y."/>
            <person name="Wu W."/>
            <person name="Sun C."/>
            <person name="Zou P."/>
            <person name="Liu Y."/>
            <person name="Dai S."/>
            <person name="Zhou R."/>
        </authorList>
    </citation>
    <scope>NUCLEOTIDE SEQUENCE [LARGE SCALE GENOMIC DNA]</scope>
</reference>
<name>A0ACB9L4C6_9MYRT</name>